<organism evidence="6 7">
    <name type="scientific">Pendulispora rubella</name>
    <dbReference type="NCBI Taxonomy" id="2741070"/>
    <lineage>
        <taxon>Bacteria</taxon>
        <taxon>Pseudomonadati</taxon>
        <taxon>Myxococcota</taxon>
        <taxon>Myxococcia</taxon>
        <taxon>Myxococcales</taxon>
        <taxon>Sorangiineae</taxon>
        <taxon>Pendulisporaceae</taxon>
        <taxon>Pendulispora</taxon>
    </lineage>
</organism>
<dbReference type="Gene3D" id="1.10.10.60">
    <property type="entry name" value="Homeodomain-like"/>
    <property type="match status" value="1"/>
</dbReference>
<gene>
    <name evidence="6" type="ORF">LVJ94_03050</name>
</gene>
<keyword evidence="2 4" id="KW-0238">DNA-binding</keyword>
<sequence length="222" mass="24332">MNLDDVAPLPRGRHRLSRNDVITSQRDRMLAAMAAAVAEKGYVRTSVADVLRGARVSRETFYEQFADKEACFMAAYESAAELTLNAMSDAARNAAGEPVERFGEALEAYLQTLASEPTLARTFLIEIYAAGPQAIARRVELQHRFVDLTANLFGARSKQSRFACEALIAAISSLVTSRLGTGNANELAALHTPLMELVRRMLRAPESAAPAPHRARRKKSSR</sequence>
<evidence type="ECO:0000259" key="5">
    <source>
        <dbReference type="PROSITE" id="PS50977"/>
    </source>
</evidence>
<evidence type="ECO:0000256" key="1">
    <source>
        <dbReference type="ARBA" id="ARBA00023015"/>
    </source>
</evidence>
<evidence type="ECO:0000256" key="3">
    <source>
        <dbReference type="ARBA" id="ARBA00023163"/>
    </source>
</evidence>
<dbReference type="Pfam" id="PF00440">
    <property type="entry name" value="TetR_N"/>
    <property type="match status" value="1"/>
</dbReference>
<evidence type="ECO:0000256" key="4">
    <source>
        <dbReference type="PROSITE-ProRule" id="PRU00335"/>
    </source>
</evidence>
<dbReference type="Gene3D" id="1.10.357.10">
    <property type="entry name" value="Tetracycline Repressor, domain 2"/>
    <property type="match status" value="1"/>
</dbReference>
<dbReference type="InterPro" id="IPR050109">
    <property type="entry name" value="HTH-type_TetR-like_transc_reg"/>
</dbReference>
<dbReference type="PROSITE" id="PS50977">
    <property type="entry name" value="HTH_TETR_2"/>
    <property type="match status" value="1"/>
</dbReference>
<dbReference type="InterPro" id="IPR009057">
    <property type="entry name" value="Homeodomain-like_sf"/>
</dbReference>
<dbReference type="PANTHER" id="PTHR30055:SF238">
    <property type="entry name" value="MYCOFACTOCIN BIOSYNTHESIS TRANSCRIPTIONAL REGULATOR MFTR-RELATED"/>
    <property type="match status" value="1"/>
</dbReference>
<evidence type="ECO:0000313" key="7">
    <source>
        <dbReference type="Proteomes" id="UP001374803"/>
    </source>
</evidence>
<dbReference type="Proteomes" id="UP001374803">
    <property type="component" value="Chromosome"/>
</dbReference>
<dbReference type="SUPFAM" id="SSF46689">
    <property type="entry name" value="Homeodomain-like"/>
    <property type="match status" value="1"/>
</dbReference>
<evidence type="ECO:0000256" key="2">
    <source>
        <dbReference type="ARBA" id="ARBA00023125"/>
    </source>
</evidence>
<dbReference type="PANTHER" id="PTHR30055">
    <property type="entry name" value="HTH-TYPE TRANSCRIPTIONAL REGULATOR RUTR"/>
    <property type="match status" value="1"/>
</dbReference>
<accession>A0ABZ2L8F2</accession>
<proteinExistence type="predicted"/>
<feature type="domain" description="HTH tetR-type" evidence="5">
    <location>
        <begin position="23"/>
        <end position="83"/>
    </location>
</feature>
<dbReference type="RefSeq" id="WP_394835872.1">
    <property type="nucleotide sequence ID" value="NZ_CP089929.1"/>
</dbReference>
<keyword evidence="1" id="KW-0805">Transcription regulation</keyword>
<dbReference type="InterPro" id="IPR001647">
    <property type="entry name" value="HTH_TetR"/>
</dbReference>
<evidence type="ECO:0000313" key="6">
    <source>
        <dbReference type="EMBL" id="WXB06223.1"/>
    </source>
</evidence>
<reference evidence="6" key="1">
    <citation type="submission" date="2021-12" db="EMBL/GenBank/DDBJ databases">
        <title>Discovery of the Pendulisporaceae a myxobacterial family with distinct sporulation behavior and unique specialized metabolism.</title>
        <authorList>
            <person name="Garcia R."/>
            <person name="Popoff A."/>
            <person name="Bader C.D."/>
            <person name="Loehr J."/>
            <person name="Walesch S."/>
            <person name="Walt C."/>
            <person name="Boldt J."/>
            <person name="Bunk B."/>
            <person name="Haeckl F.J.F.P.J."/>
            <person name="Gunesch A.P."/>
            <person name="Birkelbach J."/>
            <person name="Nuebel U."/>
            <person name="Pietschmann T."/>
            <person name="Bach T."/>
            <person name="Mueller R."/>
        </authorList>
    </citation>
    <scope>NUCLEOTIDE SEQUENCE</scope>
    <source>
        <strain evidence="6">MSr11367</strain>
    </source>
</reference>
<keyword evidence="3" id="KW-0804">Transcription</keyword>
<protein>
    <submittedName>
        <fullName evidence="6">TetR/AcrR family transcriptional regulator</fullName>
    </submittedName>
</protein>
<feature type="DNA-binding region" description="H-T-H motif" evidence="4">
    <location>
        <begin position="46"/>
        <end position="65"/>
    </location>
</feature>
<keyword evidence="7" id="KW-1185">Reference proteome</keyword>
<dbReference type="EMBL" id="CP089983">
    <property type="protein sequence ID" value="WXB06223.1"/>
    <property type="molecule type" value="Genomic_DNA"/>
</dbReference>
<name>A0ABZ2L8F2_9BACT</name>